<organism evidence="2 3">
    <name type="scientific">Setaria viridis</name>
    <name type="common">Green bristlegrass</name>
    <name type="synonym">Setaria italica subsp. viridis</name>
    <dbReference type="NCBI Taxonomy" id="4556"/>
    <lineage>
        <taxon>Eukaryota</taxon>
        <taxon>Viridiplantae</taxon>
        <taxon>Streptophyta</taxon>
        <taxon>Embryophyta</taxon>
        <taxon>Tracheophyta</taxon>
        <taxon>Spermatophyta</taxon>
        <taxon>Magnoliopsida</taxon>
        <taxon>Liliopsida</taxon>
        <taxon>Poales</taxon>
        <taxon>Poaceae</taxon>
        <taxon>PACMAD clade</taxon>
        <taxon>Panicoideae</taxon>
        <taxon>Panicodae</taxon>
        <taxon>Paniceae</taxon>
        <taxon>Cenchrinae</taxon>
        <taxon>Setaria</taxon>
    </lineage>
</organism>
<dbReference type="EMBL" id="CM016556">
    <property type="protein sequence ID" value="TKW17187.1"/>
    <property type="molecule type" value="Genomic_DNA"/>
</dbReference>
<keyword evidence="3" id="KW-1185">Reference proteome</keyword>
<proteinExistence type="predicted"/>
<feature type="compositionally biased region" description="Acidic residues" evidence="1">
    <location>
        <begin position="124"/>
        <end position="142"/>
    </location>
</feature>
<dbReference type="AlphaFoldDB" id="A0A4U6V0M9"/>
<reference evidence="2" key="1">
    <citation type="submission" date="2019-03" db="EMBL/GenBank/DDBJ databases">
        <title>WGS assembly of Setaria viridis.</title>
        <authorList>
            <person name="Huang P."/>
            <person name="Jenkins J."/>
            <person name="Grimwood J."/>
            <person name="Barry K."/>
            <person name="Healey A."/>
            <person name="Mamidi S."/>
            <person name="Sreedasyam A."/>
            <person name="Shu S."/>
            <person name="Feldman M."/>
            <person name="Wu J."/>
            <person name="Yu Y."/>
            <person name="Chen C."/>
            <person name="Johnson J."/>
            <person name="Rokhsar D."/>
            <person name="Baxter I."/>
            <person name="Schmutz J."/>
            <person name="Brutnell T."/>
            <person name="Kellogg E."/>
        </authorList>
    </citation>
    <scope>NUCLEOTIDE SEQUENCE [LARGE SCALE GENOMIC DNA]</scope>
</reference>
<dbReference type="OMA" id="AATTFQC"/>
<evidence type="ECO:0000313" key="3">
    <source>
        <dbReference type="Proteomes" id="UP000298652"/>
    </source>
</evidence>
<feature type="compositionally biased region" description="Basic and acidic residues" evidence="1">
    <location>
        <begin position="108"/>
        <end position="120"/>
    </location>
</feature>
<sequence>MLEKELPTCSAFESPVTLAIGEWCLTYDLYVVLRFLQLSPRLEKLTLKHRKDDGEIQKTVDALVATGISLEKIHVTFYEDIRKNLAERKRGRQEGKTGRSILEKKLKRRQDWVDDSHAISDNDNNGDEMEEACGYEYDPDDF</sequence>
<dbReference type="Gramene" id="TKW17187">
    <property type="protein sequence ID" value="TKW17187"/>
    <property type="gene ID" value="SEVIR_5G350000v2"/>
</dbReference>
<gene>
    <name evidence="2" type="ORF">SEVIR_5G350000v2</name>
</gene>
<name>A0A4U6V0M9_SETVI</name>
<feature type="region of interest" description="Disordered" evidence="1">
    <location>
        <begin position="108"/>
        <end position="142"/>
    </location>
</feature>
<evidence type="ECO:0008006" key="4">
    <source>
        <dbReference type="Google" id="ProtNLM"/>
    </source>
</evidence>
<dbReference type="Proteomes" id="UP000298652">
    <property type="component" value="Chromosome 5"/>
</dbReference>
<accession>A0A4U6V0M9</accession>
<protein>
    <recommendedName>
        <fullName evidence="4">FBD domain-containing protein</fullName>
    </recommendedName>
</protein>
<evidence type="ECO:0000256" key="1">
    <source>
        <dbReference type="SAM" id="MobiDB-lite"/>
    </source>
</evidence>
<evidence type="ECO:0000313" key="2">
    <source>
        <dbReference type="EMBL" id="TKW17187.1"/>
    </source>
</evidence>